<dbReference type="EMBL" id="MK373788">
    <property type="protein sequence ID" value="QBQ80186.1"/>
    <property type="molecule type" value="Genomic_DNA"/>
</dbReference>
<sequence>MKVHYPHPFDPKKKAVILRQWQRVCRTKCPINSPHNVDKDYLGHLLNTLHRKTSVNNMSRNTA</sequence>
<dbReference type="Pfam" id="PF23832">
    <property type="entry name" value="DUF7202"/>
    <property type="match status" value="1"/>
</dbReference>
<evidence type="ECO:0000313" key="3">
    <source>
        <dbReference type="Proteomes" id="UP000309350"/>
    </source>
</evidence>
<protein>
    <recommendedName>
        <fullName evidence="1">DUF7202 domain-containing protein</fullName>
    </recommendedName>
</protein>
<organism evidence="2 3">
    <name type="scientific">Escherichia phage vB_EcoM_Schickermooser</name>
    <dbReference type="NCBI Taxonomy" id="2508195"/>
    <lineage>
        <taxon>Viruses</taxon>
        <taxon>Duplodnaviria</taxon>
        <taxon>Heunggongvirae</taxon>
        <taxon>Uroviricota</taxon>
        <taxon>Caudoviricetes</taxon>
        <taxon>Stephanstirmvirinae</taxon>
        <taxon>Phapecoctavirus</taxon>
        <taxon>Phapecoctavirus schickermooser</taxon>
        <taxon>Escherichia virus Schickermooser</taxon>
    </lineage>
</organism>
<keyword evidence="3" id="KW-1185">Reference proteome</keyword>
<dbReference type="InterPro" id="IPR055626">
    <property type="entry name" value="DUF7202"/>
</dbReference>
<feature type="domain" description="DUF7202" evidence="1">
    <location>
        <begin position="1"/>
        <end position="46"/>
    </location>
</feature>
<reference evidence="2 3" key="1">
    <citation type="submission" date="2019-01" db="EMBL/GenBank/DDBJ databases">
        <title>Still something new to discover - new insights into E. coli phage diversity and taxonomy.</title>
        <authorList>
            <person name="Korf I.H.E."/>
            <person name="Adriaennsens E."/>
            <person name="Dreiseikelmann B."/>
            <person name="Kropinski A."/>
            <person name="Nimtz M."/>
            <person name="Meier-Kolthoff J.P."/>
            <person name="Rohde M."/>
            <person name="van Raaij M."/>
            <person name="Wittmann J."/>
        </authorList>
    </citation>
    <scope>NUCLEOTIDE SEQUENCE [LARGE SCALE GENOMIC DNA]</scope>
</reference>
<accession>A0A482N2D8</accession>
<evidence type="ECO:0000313" key="2">
    <source>
        <dbReference type="EMBL" id="QBQ80186.1"/>
    </source>
</evidence>
<proteinExistence type="predicted"/>
<dbReference type="Proteomes" id="UP000309350">
    <property type="component" value="Segment"/>
</dbReference>
<name>A0A482N2D8_9CAUD</name>
<evidence type="ECO:0000259" key="1">
    <source>
        <dbReference type="Pfam" id="PF23832"/>
    </source>
</evidence>
<gene>
    <name evidence="2" type="ORF">Schickermooser_00033</name>
</gene>